<sequence>MRVVALGEPLVQLNATSPGPLRYVHMFETHVAGSELNFCVSVVTTGLQCSLLARVGEDEFGKAVIEYGRARGVDVSAVKVDPSPTGVYFIQRHFPVPDRSEVFYYRKDSAGSKLSPEDVDESLVKGARLVHSTGITLAISDSARQAVERAFQLAPRRSVDTNIRPKLWSPERAREALRRVLHGLEFLFVDPVDARIIVGEEDPDAAVRRFREEFSVETVVFKMGERGSRVYVDGKAVAGPSFKVRVEDPIGAGDALAGYFVGLVLQGRSVEEAIRYASAAATLVVTVRGDTEAVPDLKEASRFLNSQELP</sequence>
<dbReference type="GO" id="GO:0005524">
    <property type="term" value="F:ATP binding"/>
    <property type="evidence" value="ECO:0007669"/>
    <property type="project" value="UniProtKB-KW"/>
</dbReference>
<dbReference type="InterPro" id="IPR050306">
    <property type="entry name" value="PfkB_Carbo_kinase"/>
</dbReference>
<dbReference type="KEGG" id="sacd:HS1genome_1557"/>
<keyword evidence="2" id="KW-0808">Transferase</keyword>
<dbReference type="EMBL" id="AP018553">
    <property type="protein sequence ID" value="BBD73168.1"/>
    <property type="molecule type" value="Genomic_DNA"/>
</dbReference>
<protein>
    <submittedName>
        <fullName evidence="7">Sugar kinase</fullName>
    </submittedName>
</protein>
<dbReference type="OrthoDB" id="96179at2157"/>
<evidence type="ECO:0000256" key="4">
    <source>
        <dbReference type="ARBA" id="ARBA00022777"/>
    </source>
</evidence>
<proteinExistence type="inferred from homology"/>
<comment type="similarity">
    <text evidence="1">Belongs to the carbohydrate kinase PfkB family.</text>
</comment>
<dbReference type="RefSeq" id="WP_126450307.1">
    <property type="nucleotide sequence ID" value="NZ_AP018553.1"/>
</dbReference>
<dbReference type="Proteomes" id="UP000276741">
    <property type="component" value="Chromosome"/>
</dbReference>
<dbReference type="GO" id="GO:0016301">
    <property type="term" value="F:kinase activity"/>
    <property type="evidence" value="ECO:0007669"/>
    <property type="project" value="UniProtKB-KW"/>
</dbReference>
<dbReference type="InterPro" id="IPR011611">
    <property type="entry name" value="PfkB_dom"/>
</dbReference>
<dbReference type="GeneID" id="38667060"/>
<evidence type="ECO:0000313" key="7">
    <source>
        <dbReference type="EMBL" id="BBD73168.1"/>
    </source>
</evidence>
<evidence type="ECO:0000256" key="5">
    <source>
        <dbReference type="ARBA" id="ARBA00022840"/>
    </source>
</evidence>
<dbReference type="SUPFAM" id="SSF53613">
    <property type="entry name" value="Ribokinase-like"/>
    <property type="match status" value="1"/>
</dbReference>
<keyword evidence="5" id="KW-0067">ATP-binding</keyword>
<evidence type="ECO:0000313" key="8">
    <source>
        <dbReference type="EMBL" id="GGU01271.1"/>
    </source>
</evidence>
<evidence type="ECO:0000256" key="1">
    <source>
        <dbReference type="ARBA" id="ARBA00010688"/>
    </source>
</evidence>
<accession>A0A348B4R6</accession>
<dbReference type="Gene3D" id="3.40.1190.20">
    <property type="match status" value="1"/>
</dbReference>
<keyword evidence="9" id="KW-1185">Reference proteome</keyword>
<dbReference type="InterPro" id="IPR054939">
    <property type="entry name" value="KDG_KDGal_kin"/>
</dbReference>
<dbReference type="NCBIfam" id="NF040938">
    <property type="entry name" value="KDG_KDGal_kin"/>
    <property type="match status" value="1"/>
</dbReference>
<dbReference type="Pfam" id="PF00294">
    <property type="entry name" value="PfkB"/>
    <property type="match status" value="1"/>
</dbReference>
<dbReference type="InterPro" id="IPR029056">
    <property type="entry name" value="Ribokinase-like"/>
</dbReference>
<dbReference type="CDD" id="cd01166">
    <property type="entry name" value="KdgK"/>
    <property type="match status" value="1"/>
</dbReference>
<keyword evidence="4 7" id="KW-0418">Kinase</keyword>
<reference evidence="7" key="3">
    <citation type="journal article" date="2019" name="BMC Res. Notes">
        <title>Complete genome sequence of the Sulfodiicoccus acidiphilus strain HS-1T, the first crenarchaeon that lacks polB3, isolated from an acidic hot spring in Ohwaku-dani, Hakone, Japan.</title>
        <authorList>
            <person name="Sakai H.D."/>
            <person name="Kurosawa N."/>
        </authorList>
    </citation>
    <scope>NUCLEOTIDE SEQUENCE</scope>
    <source>
        <strain evidence="7">HS-1</strain>
    </source>
</reference>
<dbReference type="Proteomes" id="UP000616143">
    <property type="component" value="Unassembled WGS sequence"/>
</dbReference>
<reference evidence="8" key="1">
    <citation type="journal article" date="2014" name="Int. J. Syst. Evol. Microbiol.">
        <title>Complete genome sequence of Corynebacterium casei LMG S-19264T (=DSM 44701T), isolated from a smear-ripened cheese.</title>
        <authorList>
            <consortium name="US DOE Joint Genome Institute (JGI-PGF)"/>
            <person name="Walter F."/>
            <person name="Albersmeier A."/>
            <person name="Kalinowski J."/>
            <person name="Ruckert C."/>
        </authorList>
    </citation>
    <scope>NUCLEOTIDE SEQUENCE</scope>
    <source>
        <strain evidence="8">JCM 31740</strain>
    </source>
</reference>
<dbReference type="PANTHER" id="PTHR43085:SF1">
    <property type="entry name" value="PSEUDOURIDINE KINASE-RELATED"/>
    <property type="match status" value="1"/>
</dbReference>
<reference evidence="8" key="4">
    <citation type="submission" date="2020-09" db="EMBL/GenBank/DDBJ databases">
        <authorList>
            <person name="Sun Q."/>
            <person name="Ohkuma M."/>
        </authorList>
    </citation>
    <scope>NUCLEOTIDE SEQUENCE</scope>
    <source>
        <strain evidence="8">JCM 31740</strain>
    </source>
</reference>
<name>A0A348B4R6_9CREN</name>
<gene>
    <name evidence="8" type="ORF">GCM10007116_18040</name>
    <name evidence="7" type="ORF">HS1genome_1557</name>
</gene>
<dbReference type="EMBL" id="BMQS01000019">
    <property type="protein sequence ID" value="GGU01271.1"/>
    <property type="molecule type" value="Genomic_DNA"/>
</dbReference>
<reference evidence="9" key="2">
    <citation type="submission" date="2018-04" db="EMBL/GenBank/DDBJ databases">
        <title>Complete genome sequence of Sulfodiicoccus acidiphilus strain HS-1.</title>
        <authorList>
            <person name="Sakai H.D."/>
            <person name="Kurosawa N."/>
        </authorList>
    </citation>
    <scope>NUCLEOTIDE SEQUENCE [LARGE SCALE GENOMIC DNA]</scope>
    <source>
        <strain evidence="9">HS-1</strain>
    </source>
</reference>
<keyword evidence="3" id="KW-0547">Nucleotide-binding</keyword>
<evidence type="ECO:0000256" key="2">
    <source>
        <dbReference type="ARBA" id="ARBA00022679"/>
    </source>
</evidence>
<feature type="domain" description="Carbohydrate kinase PfkB" evidence="6">
    <location>
        <begin position="3"/>
        <end position="296"/>
    </location>
</feature>
<evidence type="ECO:0000313" key="9">
    <source>
        <dbReference type="Proteomes" id="UP000276741"/>
    </source>
</evidence>
<dbReference type="AlphaFoldDB" id="A0A348B4R6"/>
<dbReference type="PANTHER" id="PTHR43085">
    <property type="entry name" value="HEXOKINASE FAMILY MEMBER"/>
    <property type="match status" value="1"/>
</dbReference>
<evidence type="ECO:0000256" key="3">
    <source>
        <dbReference type="ARBA" id="ARBA00022741"/>
    </source>
</evidence>
<evidence type="ECO:0000259" key="6">
    <source>
        <dbReference type="Pfam" id="PF00294"/>
    </source>
</evidence>
<organism evidence="7 9">
    <name type="scientific">Sulfodiicoccus acidiphilus</name>
    <dbReference type="NCBI Taxonomy" id="1670455"/>
    <lineage>
        <taxon>Archaea</taxon>
        <taxon>Thermoproteota</taxon>
        <taxon>Thermoprotei</taxon>
        <taxon>Sulfolobales</taxon>
        <taxon>Sulfolobaceae</taxon>
        <taxon>Sulfodiicoccus</taxon>
    </lineage>
</organism>